<keyword evidence="2" id="KW-1185">Reference proteome</keyword>
<reference evidence="1 2" key="1">
    <citation type="submission" date="2017-10" db="EMBL/GenBank/DDBJ databases">
        <title>Comparative genomics in systemic dimorphic fungi from Ajellomycetaceae.</title>
        <authorList>
            <person name="Munoz J.F."/>
            <person name="Mcewen J.G."/>
            <person name="Clay O.K."/>
            <person name="Cuomo C.A."/>
        </authorList>
    </citation>
    <scope>NUCLEOTIDE SEQUENCE [LARGE SCALE GENOMIC DNA]</scope>
    <source>
        <strain evidence="1 2">UAMH4076</strain>
    </source>
</reference>
<dbReference type="EMBL" id="PDND01000258">
    <property type="protein sequence ID" value="PGH29267.1"/>
    <property type="molecule type" value="Genomic_DNA"/>
</dbReference>
<accession>A0A2B7Z8X1</accession>
<sequence length="125" mass="13387">MANNVKLITKGVEWAHPDISLGALHMCPLHNASSWARVLSNPVWQGKSDHQFISPISFPAINIHSDANIEASILGFESQNSCYVTQLPSSRGLGDTEAEGQATILNMAPMSGNRENGDIAMSKAA</sequence>
<comment type="caution">
    <text evidence="1">The sequence shown here is derived from an EMBL/GenBank/DDBJ whole genome shotgun (WGS) entry which is preliminary data.</text>
</comment>
<evidence type="ECO:0000313" key="1">
    <source>
        <dbReference type="EMBL" id="PGH29267.1"/>
    </source>
</evidence>
<proteinExistence type="predicted"/>
<gene>
    <name evidence="1" type="ORF">GX50_07982</name>
</gene>
<evidence type="ECO:0000313" key="2">
    <source>
        <dbReference type="Proteomes" id="UP000226031"/>
    </source>
</evidence>
<dbReference type="AlphaFoldDB" id="A0A2B7Z8X1"/>
<organism evidence="1 2">
    <name type="scientific">[Emmonsia] crescens</name>
    <dbReference type="NCBI Taxonomy" id="73230"/>
    <lineage>
        <taxon>Eukaryota</taxon>
        <taxon>Fungi</taxon>
        <taxon>Dikarya</taxon>
        <taxon>Ascomycota</taxon>
        <taxon>Pezizomycotina</taxon>
        <taxon>Eurotiomycetes</taxon>
        <taxon>Eurotiomycetidae</taxon>
        <taxon>Onygenales</taxon>
        <taxon>Ajellomycetaceae</taxon>
        <taxon>Emergomyces</taxon>
    </lineage>
</organism>
<name>A0A2B7Z8X1_9EURO</name>
<dbReference type="Proteomes" id="UP000226031">
    <property type="component" value="Unassembled WGS sequence"/>
</dbReference>
<protein>
    <submittedName>
        <fullName evidence="1">Uncharacterized protein</fullName>
    </submittedName>
</protein>